<feature type="domain" description="MmeI-like target recognition" evidence="8">
    <location>
        <begin position="1052"/>
        <end position="1230"/>
    </location>
</feature>
<dbReference type="GO" id="GO:0006304">
    <property type="term" value="P:DNA modification"/>
    <property type="evidence" value="ECO:0007669"/>
    <property type="project" value="InterPro"/>
</dbReference>
<gene>
    <name evidence="9" type="ORF">LF1_05890</name>
</gene>
<organism evidence="9 10">
    <name type="scientific">Rubripirellula obstinata</name>
    <dbReference type="NCBI Taxonomy" id="406547"/>
    <lineage>
        <taxon>Bacteria</taxon>
        <taxon>Pseudomonadati</taxon>
        <taxon>Planctomycetota</taxon>
        <taxon>Planctomycetia</taxon>
        <taxon>Pirellulales</taxon>
        <taxon>Pirellulaceae</taxon>
        <taxon>Rubripirellula</taxon>
    </lineage>
</organism>
<dbReference type="Gene3D" id="3.40.50.150">
    <property type="entry name" value="Vaccinia Virus protein VP39"/>
    <property type="match status" value="1"/>
</dbReference>
<dbReference type="SUPFAM" id="SSF53335">
    <property type="entry name" value="S-adenosyl-L-methionine-dependent methyltransferases"/>
    <property type="match status" value="1"/>
</dbReference>
<evidence type="ECO:0000256" key="6">
    <source>
        <dbReference type="SAM" id="MobiDB-lite"/>
    </source>
</evidence>
<keyword evidence="3" id="KW-0808">Transferase</keyword>
<evidence type="ECO:0000313" key="10">
    <source>
        <dbReference type="Proteomes" id="UP000322699"/>
    </source>
</evidence>
<dbReference type="InterPro" id="IPR046820">
    <property type="entry name" value="MmeI_TRD"/>
</dbReference>
<keyword evidence="10" id="KW-1185">Reference proteome</keyword>
<dbReference type="Pfam" id="PF20466">
    <property type="entry name" value="MmeI_TRD"/>
    <property type="match status" value="1"/>
</dbReference>
<dbReference type="OrthoDB" id="249114at2"/>
<evidence type="ECO:0000259" key="7">
    <source>
        <dbReference type="Pfam" id="PF07669"/>
    </source>
</evidence>
<dbReference type="EMBL" id="VRLW01000001">
    <property type="protein sequence ID" value="KAA1258074.1"/>
    <property type="molecule type" value="Genomic_DNA"/>
</dbReference>
<evidence type="ECO:0000313" key="9">
    <source>
        <dbReference type="EMBL" id="KAA1258074.1"/>
    </source>
</evidence>
<evidence type="ECO:0000259" key="8">
    <source>
        <dbReference type="Pfam" id="PF20466"/>
    </source>
</evidence>
<sequence>MAKTPEELAHIEWLGYVQPIGLVVSIPAMLEAQCYVNKNIMGEHARFLECLAQDDAGVTRPELRDLREFVQAVLGWEAEDLVDVPPRQVLGGDMGRLEVVLPQYNETLRPTHAVPVFRPEEDQNPWQLLIQELSTGTDLDDAGEADSSRHWNASPQAKFERLLRETEVPIGLLSNGRSLRLVYSPRGETSGYATFNVDEMSQVAGRPMFAALHMLLSAERMFSMGDNQRLPAILANSRKYQNTVSTELAEQVLAALYELMRGFQAANDVRGGELLSGVLARDPNQVYSGLLTVLMRLVFILYAEDRDLLSSDPVYSNHYSVTGLFDRLREDDGRFPDTMDQRFGAWSQLVTLFRLVYEGGQHSEFKLPARKGYLFDPDRYPFLEGRSGIGFQPVDTNDRQDAHPTVPRVSDGVVFRVLKNLLILDGERLSYRTLDVEQIGSVYETVMGFNLQVAAGKSIAIKPVKSHGAPATINLDELLETPGKDRAKWLKENADQKVGTADAKLLKAATNLEELLTALDKKIAKKVTPRVVPAGAIVLQPSDERRRSGSHYTPRSLTEPIVRTTLEPILKQLCDPEAPEPAVYSPSKEDKKRYTQGELDARVRLSQKAVEHARWAREIGTPHPSQILDLKVCDPAMGSGAFLVETCRQLGDELIKAWYAHDAVPSDIPPDEDEVLYARRLVAQRCLYGVDKNFMAVDLAKLALWLVTLARDHAFTFLDHALRHGDSLVGLSREQIIGFHWEPKKQKKFGEDLIQRRLDRATEARAKILNAREDVAYRDQEQKMALAEEALSGIRLLGDACVSAFFAGKKKKEREDRVMQLFGIASAYLEKLKDKQMDFELHMGLQAAADSMLEGDHPIPAFHWEIEFPEVFAREYGGFDAFVGNPPFAGKNTMINSSRAGYLEWLQAIHKDSHGNADLVAHFFRKTFGLLRLQGNLGLVATNTIGQGDTRATGLQSICEADGEVYSATRRYKWPGVAEVIVSIVHIHRGRWLGGRALDGRAVNEISAFLFHQGGHSAPSILSRNAGKSFVGVFVLGMGFTFDDSDRKGVASSIEEMDAVLAANPSSSERIFPYIGGEEVNTSPTHSHHRYIIHFGEMAEEEARLWPELFAIVEERVKPDRIRQKDAGAKKKWWQFIRPRPEMHGAIRELPRVLVRSLTSKNFGFTYLRNEYVFDQTLIVFSLDDYASFSCLSCHVHEVWALFFGATMPGAARESPRYNIRDCFETFPFPLEWQASQELRTVGETYFEFRAALMLENSEGLTETYNRYHDPMERSAKILTLRSRHDEMDRAVLRAYGWDDLAETARCEFLLDYEEEEDDAPGASAKKSKKKKPWRLRWPDEFRDEVLARLLELNEQRHKEELLVASSQLLEKKEEKAKSKKRAKIAENDTPLLDDE</sequence>
<dbReference type="InterPro" id="IPR029063">
    <property type="entry name" value="SAM-dependent_MTases_sf"/>
</dbReference>
<accession>A0A5B1CFJ7</accession>
<dbReference type="GO" id="GO:0009007">
    <property type="term" value="F:site-specific DNA-methyltransferase (adenine-specific) activity"/>
    <property type="evidence" value="ECO:0007669"/>
    <property type="project" value="UniProtKB-EC"/>
</dbReference>
<dbReference type="InterPro" id="IPR050953">
    <property type="entry name" value="N4_N6_ade-DNA_methylase"/>
</dbReference>
<evidence type="ECO:0000256" key="5">
    <source>
        <dbReference type="ARBA" id="ARBA00047942"/>
    </source>
</evidence>
<dbReference type="EC" id="2.1.1.72" evidence="1"/>
<dbReference type="PANTHER" id="PTHR33841:SF1">
    <property type="entry name" value="DNA METHYLTRANSFERASE A"/>
    <property type="match status" value="1"/>
</dbReference>
<protein>
    <recommendedName>
        <fullName evidence="1">site-specific DNA-methyltransferase (adenine-specific)</fullName>
        <ecNumber evidence="1">2.1.1.72</ecNumber>
    </recommendedName>
</protein>
<dbReference type="PANTHER" id="PTHR33841">
    <property type="entry name" value="DNA METHYLTRANSFERASE YEEA-RELATED"/>
    <property type="match status" value="1"/>
</dbReference>
<name>A0A5B1CFJ7_9BACT</name>
<evidence type="ECO:0000256" key="3">
    <source>
        <dbReference type="ARBA" id="ARBA00022679"/>
    </source>
</evidence>
<feature type="domain" description="Type II methyltransferase M.TaqI-like" evidence="7">
    <location>
        <begin position="686"/>
        <end position="946"/>
    </location>
</feature>
<comment type="caution">
    <text evidence="9">The sequence shown here is derived from an EMBL/GenBank/DDBJ whole genome shotgun (WGS) entry which is preliminary data.</text>
</comment>
<dbReference type="InterPro" id="IPR011639">
    <property type="entry name" value="MethylTrfase_TaqI-like_dom"/>
</dbReference>
<dbReference type="Pfam" id="PF07669">
    <property type="entry name" value="Eco57I"/>
    <property type="match status" value="1"/>
</dbReference>
<dbReference type="Proteomes" id="UP000322699">
    <property type="component" value="Unassembled WGS sequence"/>
</dbReference>
<evidence type="ECO:0000256" key="4">
    <source>
        <dbReference type="ARBA" id="ARBA00022691"/>
    </source>
</evidence>
<evidence type="ECO:0000256" key="2">
    <source>
        <dbReference type="ARBA" id="ARBA00022603"/>
    </source>
</evidence>
<proteinExistence type="predicted"/>
<feature type="region of interest" description="Disordered" evidence="6">
    <location>
        <begin position="1372"/>
        <end position="1396"/>
    </location>
</feature>
<dbReference type="PRINTS" id="PR00507">
    <property type="entry name" value="N12N6MTFRASE"/>
</dbReference>
<dbReference type="GO" id="GO:0032259">
    <property type="term" value="P:methylation"/>
    <property type="evidence" value="ECO:0007669"/>
    <property type="project" value="UniProtKB-KW"/>
</dbReference>
<keyword evidence="2" id="KW-0489">Methyltransferase</keyword>
<dbReference type="RefSeq" id="WP_068263568.1">
    <property type="nucleotide sequence ID" value="NZ_LWSK01000049.1"/>
</dbReference>
<reference evidence="9 10" key="1">
    <citation type="submission" date="2019-08" db="EMBL/GenBank/DDBJ databases">
        <title>Deep-cultivation of Planctomycetes and their phenomic and genomic characterization uncovers novel biology.</title>
        <authorList>
            <person name="Wiegand S."/>
            <person name="Jogler M."/>
            <person name="Boedeker C."/>
            <person name="Pinto D."/>
            <person name="Vollmers J."/>
            <person name="Rivas-Marin E."/>
            <person name="Kohn T."/>
            <person name="Peeters S.H."/>
            <person name="Heuer A."/>
            <person name="Rast P."/>
            <person name="Oberbeckmann S."/>
            <person name="Bunk B."/>
            <person name="Jeske O."/>
            <person name="Meyerdierks A."/>
            <person name="Storesund J.E."/>
            <person name="Kallscheuer N."/>
            <person name="Luecker S."/>
            <person name="Lage O.M."/>
            <person name="Pohl T."/>
            <person name="Merkel B.J."/>
            <person name="Hornburger P."/>
            <person name="Mueller R.-W."/>
            <person name="Bruemmer F."/>
            <person name="Labrenz M."/>
            <person name="Spormann A.M."/>
            <person name="Op Den Camp H."/>
            <person name="Overmann J."/>
            <person name="Amann R."/>
            <person name="Jetten M.S.M."/>
            <person name="Mascher T."/>
            <person name="Medema M.H."/>
            <person name="Devos D.P."/>
            <person name="Kaster A.-K."/>
            <person name="Ovreas L."/>
            <person name="Rohde M."/>
            <person name="Galperin M.Y."/>
            <person name="Jogler C."/>
        </authorList>
    </citation>
    <scope>NUCLEOTIDE SEQUENCE [LARGE SCALE GENOMIC DNA]</scope>
    <source>
        <strain evidence="9 10">LF1</strain>
    </source>
</reference>
<keyword evidence="4" id="KW-0949">S-adenosyl-L-methionine</keyword>
<comment type="catalytic activity">
    <reaction evidence="5">
        <text>a 2'-deoxyadenosine in DNA + S-adenosyl-L-methionine = an N(6)-methyl-2'-deoxyadenosine in DNA + S-adenosyl-L-homocysteine + H(+)</text>
        <dbReference type="Rhea" id="RHEA:15197"/>
        <dbReference type="Rhea" id="RHEA-COMP:12418"/>
        <dbReference type="Rhea" id="RHEA-COMP:12419"/>
        <dbReference type="ChEBI" id="CHEBI:15378"/>
        <dbReference type="ChEBI" id="CHEBI:57856"/>
        <dbReference type="ChEBI" id="CHEBI:59789"/>
        <dbReference type="ChEBI" id="CHEBI:90615"/>
        <dbReference type="ChEBI" id="CHEBI:90616"/>
        <dbReference type="EC" id="2.1.1.72"/>
    </reaction>
</comment>
<evidence type="ECO:0000256" key="1">
    <source>
        <dbReference type="ARBA" id="ARBA00011900"/>
    </source>
</evidence>